<protein>
    <submittedName>
        <fullName evidence="1">Uncharacterized protein</fullName>
    </submittedName>
</protein>
<proteinExistence type="predicted"/>
<evidence type="ECO:0000313" key="1">
    <source>
        <dbReference type="EMBL" id="AQL07350.1"/>
    </source>
</evidence>
<gene>
    <name evidence="1" type="ORF">ZEAMMB73_Zm00001d047710</name>
</gene>
<accession>A0A1D6PCJ6</accession>
<name>A0A1D6PCJ6_MAIZE</name>
<dbReference type="EMBL" id="CM000785">
    <property type="protein sequence ID" value="AQL07350.1"/>
    <property type="molecule type" value="Genomic_DNA"/>
</dbReference>
<sequence>MVDPRDATQLDEAGFRGLLRWFD</sequence>
<dbReference type="AlphaFoldDB" id="A0A1D6PCJ6"/>
<reference evidence="1" key="1">
    <citation type="submission" date="2015-12" db="EMBL/GenBank/DDBJ databases">
        <title>Update maize B73 reference genome by single molecule sequencing technologies.</title>
        <authorList>
            <consortium name="Maize Genome Sequencing Project"/>
            <person name="Ware D."/>
        </authorList>
    </citation>
    <scope>NUCLEOTIDE SEQUENCE</scope>
    <source>
        <tissue evidence="1">Seedling</tissue>
    </source>
</reference>
<organism evidence="1">
    <name type="scientific">Zea mays</name>
    <name type="common">Maize</name>
    <dbReference type="NCBI Taxonomy" id="4577"/>
    <lineage>
        <taxon>Eukaryota</taxon>
        <taxon>Viridiplantae</taxon>
        <taxon>Streptophyta</taxon>
        <taxon>Embryophyta</taxon>
        <taxon>Tracheophyta</taxon>
        <taxon>Spermatophyta</taxon>
        <taxon>Magnoliopsida</taxon>
        <taxon>Liliopsida</taxon>
        <taxon>Poales</taxon>
        <taxon>Poaceae</taxon>
        <taxon>PACMAD clade</taxon>
        <taxon>Panicoideae</taxon>
        <taxon>Andropogonodae</taxon>
        <taxon>Andropogoneae</taxon>
        <taxon>Tripsacinae</taxon>
        <taxon>Zea</taxon>
    </lineage>
</organism>